<protein>
    <recommendedName>
        <fullName evidence="3">Glycosyltransferase RgtA/B/C/D-like domain-containing protein</fullName>
    </recommendedName>
</protein>
<evidence type="ECO:0000313" key="2">
    <source>
        <dbReference type="EMBL" id="KKN31958.1"/>
    </source>
</evidence>
<proteinExistence type="predicted"/>
<dbReference type="AlphaFoldDB" id="A0A0F9SRZ7"/>
<keyword evidence="1" id="KW-1133">Transmembrane helix</keyword>
<feature type="transmembrane region" description="Helical" evidence="1">
    <location>
        <begin position="118"/>
        <end position="135"/>
    </location>
</feature>
<accession>A0A0F9SRZ7</accession>
<feature type="transmembrane region" description="Helical" evidence="1">
    <location>
        <begin position="142"/>
        <end position="159"/>
    </location>
</feature>
<evidence type="ECO:0000256" key="1">
    <source>
        <dbReference type="SAM" id="Phobius"/>
    </source>
</evidence>
<feature type="transmembrane region" description="Helical" evidence="1">
    <location>
        <begin position="380"/>
        <end position="399"/>
    </location>
</feature>
<feature type="transmembrane region" description="Helical" evidence="1">
    <location>
        <begin position="322"/>
        <end position="342"/>
    </location>
</feature>
<keyword evidence="1" id="KW-0472">Membrane</keyword>
<comment type="caution">
    <text evidence="2">The sequence shown here is derived from an EMBL/GenBank/DDBJ whole genome shotgun (WGS) entry which is preliminary data.</text>
</comment>
<reference evidence="2" key="1">
    <citation type="journal article" date="2015" name="Nature">
        <title>Complex archaea that bridge the gap between prokaryotes and eukaryotes.</title>
        <authorList>
            <person name="Spang A."/>
            <person name="Saw J.H."/>
            <person name="Jorgensen S.L."/>
            <person name="Zaremba-Niedzwiedzka K."/>
            <person name="Martijn J."/>
            <person name="Lind A.E."/>
            <person name="van Eijk R."/>
            <person name="Schleper C."/>
            <person name="Guy L."/>
            <person name="Ettema T.J."/>
        </authorList>
    </citation>
    <scope>NUCLEOTIDE SEQUENCE</scope>
</reference>
<feature type="transmembrane region" description="Helical" evidence="1">
    <location>
        <begin position="91"/>
        <end position="112"/>
    </location>
</feature>
<feature type="transmembrane region" description="Helical" evidence="1">
    <location>
        <begin position="179"/>
        <end position="201"/>
    </location>
</feature>
<keyword evidence="1" id="KW-0812">Transmembrane</keyword>
<sequence length="501" mass="57266">MNSTLTKNTDISQLSSIRFYAALTSLLLSVLAFQHDDLINSDGILYLNMASAYLQGGLSATAELYDWPFFSMLIAEMHQFTGFGLERSGQIINTLLFVVFTDALVLITSRLLENKIQLIIASVFLLCFFTINHYRSYIIRDIGYWALMTVAVYRMLIFIEKPSWLNGSWWQLSTMLAVLFRVEGIVIVVASPLFMCVHFHLKDGLKATIKLTYLYLFAAIVTVIIFMQQQGIEAAFGKLLSVTYFLDWIELSNEFQNRADIIGQQALSEYSERYAGDILTFGLVLMLMMKVVSGLGVNNLGVYLFAKYCGVKIKPNTSATSYLYFFASLNIIILCAFLFRHYFVSTRYALMLIAVLALLLLPSISYFLEQQWRLRHKRTLAVIGFLLLVSVIDTFTSSVSKGYIRETAIWAGHELPDNSIVLTSNIFIDFYVRDTNPSANIQLDRTFEEDHQKFDYFITIEKANHPERKIAYENWALTPVYKKQNTRGDTAVVYQVMDRGQ</sequence>
<feature type="transmembrane region" description="Helical" evidence="1">
    <location>
        <begin position="278"/>
        <end position="301"/>
    </location>
</feature>
<feature type="transmembrane region" description="Helical" evidence="1">
    <location>
        <begin position="348"/>
        <end position="368"/>
    </location>
</feature>
<evidence type="ECO:0008006" key="3">
    <source>
        <dbReference type="Google" id="ProtNLM"/>
    </source>
</evidence>
<feature type="transmembrane region" description="Helical" evidence="1">
    <location>
        <begin position="213"/>
        <end position="232"/>
    </location>
</feature>
<organism evidence="2">
    <name type="scientific">marine sediment metagenome</name>
    <dbReference type="NCBI Taxonomy" id="412755"/>
    <lineage>
        <taxon>unclassified sequences</taxon>
        <taxon>metagenomes</taxon>
        <taxon>ecological metagenomes</taxon>
    </lineage>
</organism>
<gene>
    <name evidence="2" type="ORF">LCGC14_0818640</name>
</gene>
<dbReference type="EMBL" id="LAZR01002288">
    <property type="protein sequence ID" value="KKN31958.1"/>
    <property type="molecule type" value="Genomic_DNA"/>
</dbReference>
<name>A0A0F9SRZ7_9ZZZZ</name>